<dbReference type="InterPro" id="IPR011006">
    <property type="entry name" value="CheY-like_superfamily"/>
</dbReference>
<evidence type="ECO:0000259" key="3">
    <source>
        <dbReference type="PROSITE" id="PS50110"/>
    </source>
</evidence>
<evidence type="ECO:0000313" key="10">
    <source>
        <dbReference type="Proteomes" id="UP000029661"/>
    </source>
</evidence>
<dbReference type="InterPro" id="IPR035965">
    <property type="entry name" value="PAS-like_dom_sf"/>
</dbReference>
<dbReference type="SUPFAM" id="SSF52172">
    <property type="entry name" value="CheY-like"/>
    <property type="match status" value="1"/>
</dbReference>
<proteinExistence type="predicted"/>
<accession>A0A089ZI47</accession>
<dbReference type="Proteomes" id="UP000062768">
    <property type="component" value="Chromosome I"/>
</dbReference>
<evidence type="ECO:0000259" key="5">
    <source>
        <dbReference type="PROSITE" id="PS50113"/>
    </source>
</evidence>
<dbReference type="NCBIfam" id="TIGR00229">
    <property type="entry name" value="sensory_box"/>
    <property type="match status" value="1"/>
</dbReference>
<dbReference type="InterPro" id="IPR000700">
    <property type="entry name" value="PAS-assoc_C"/>
</dbReference>
<dbReference type="PROSITE" id="PS50112">
    <property type="entry name" value="PAS"/>
    <property type="match status" value="1"/>
</dbReference>
<dbReference type="Gene3D" id="3.40.50.2300">
    <property type="match status" value="1"/>
</dbReference>
<dbReference type="KEGG" id="mfc:BRM9_1398"/>
<name>A0A089ZI47_METFO</name>
<dbReference type="Proteomes" id="UP000029661">
    <property type="component" value="Chromosome"/>
</dbReference>
<dbReference type="CDD" id="cd17534">
    <property type="entry name" value="REC_DC-like"/>
    <property type="match status" value="1"/>
</dbReference>
<dbReference type="STRING" id="2162.BRM9_1398"/>
<dbReference type="InterPro" id="IPR050595">
    <property type="entry name" value="Bact_response_regulator"/>
</dbReference>
<dbReference type="GO" id="GO:0000160">
    <property type="term" value="P:phosphorelay signal transduction system"/>
    <property type="evidence" value="ECO:0007669"/>
    <property type="project" value="InterPro"/>
</dbReference>
<dbReference type="EMBL" id="CP006933">
    <property type="protein sequence ID" value="AIS32213.1"/>
    <property type="molecule type" value="Genomic_DNA"/>
</dbReference>
<sequence length="425" mass="47543">MSEVKILIVEDESIVAMDIKHRAEGLGYEVTAITPSGEEALENVVSNRPDLVLMDIVLKGEMDGIEAAQKIRDAYDIPVVYLTAYSDERTLKRAKITEPFGYIIKPFEDRELHSAVEVALYKHQMESKLKESEKWLSTTLESIGDAVIATDKEGKIKFMNPVASNLTGWGPDEAIGQTLSLIFRIVHEETGAPVDDPVVKVVENDSIIDLPHPVLLINKNGSEIPIDDSSAPIKDENGGIIGVALVFRDVTQRRREAKEREELLKDKARGELSSFMVSALPVFASNIPPQVRDNIARSFADRFEKNMKPRFLEEMEKCRINRGDEALADSKMLFQCYLSWIGEFMSNLGIGTDSEVEGRKGHLNFDSCPWASEGTVSPIFCLICRVIVIRSFTWTSLHGHAEQSQCLLEGNNKCSFEFTLSWDDS</sequence>
<evidence type="ECO:0000259" key="4">
    <source>
        <dbReference type="PROSITE" id="PS50112"/>
    </source>
</evidence>
<dbReference type="OrthoDB" id="2830at2157"/>
<evidence type="ECO:0000313" key="7">
    <source>
        <dbReference type="EMBL" id="CEA14420.1"/>
    </source>
</evidence>
<dbReference type="Pfam" id="PF18546">
    <property type="entry name" value="MetOD1"/>
    <property type="match status" value="1"/>
</dbReference>
<dbReference type="InterPro" id="IPR001789">
    <property type="entry name" value="Sig_transdc_resp-reg_receiver"/>
</dbReference>
<dbReference type="GeneID" id="26739164"/>
<evidence type="ECO:0000256" key="2">
    <source>
        <dbReference type="PROSITE-ProRule" id="PRU00169"/>
    </source>
</evidence>
<dbReference type="SMART" id="SM00448">
    <property type="entry name" value="REC"/>
    <property type="match status" value="1"/>
</dbReference>
<dbReference type="PANTHER" id="PTHR44591">
    <property type="entry name" value="STRESS RESPONSE REGULATOR PROTEIN 1"/>
    <property type="match status" value="1"/>
</dbReference>
<dbReference type="RefSeq" id="WP_048073454.1">
    <property type="nucleotide sequence ID" value="NZ_CP006933.1"/>
</dbReference>
<reference evidence="9" key="4">
    <citation type="submission" date="2020-10" db="EMBL/GenBank/DDBJ databases">
        <title>Dehalococcoides mccartyi of a TCE/Cr reducing biochatode.</title>
        <authorList>
            <person name="Matturro B."/>
        </authorList>
    </citation>
    <scope>NUCLEOTIDE SEQUENCE</scope>
    <source>
        <strain evidence="9">Bin2</strain>
    </source>
</reference>
<dbReference type="EMBL" id="JADIIL010000025">
    <property type="protein sequence ID" value="MBF4475202.1"/>
    <property type="molecule type" value="Genomic_DNA"/>
</dbReference>
<evidence type="ECO:0000256" key="1">
    <source>
        <dbReference type="ARBA" id="ARBA00022553"/>
    </source>
</evidence>
<feature type="modified residue" description="4-aspartylphosphate" evidence="2">
    <location>
        <position position="55"/>
    </location>
</feature>
<gene>
    <name evidence="6" type="ORF">BRM9_1398</name>
    <name evidence="7" type="ORF">DSM1535_2097</name>
    <name evidence="9" type="ORF">ISP06_07010</name>
    <name evidence="8" type="ORF">MB9_0912</name>
</gene>
<reference evidence="7" key="2">
    <citation type="submission" date="2014-08" db="EMBL/GenBank/DDBJ databases">
        <authorList>
            <person name="Wibberg D."/>
        </authorList>
    </citation>
    <scope>NUCLEOTIDE SEQUENCE</scope>
</reference>
<dbReference type="Pfam" id="PF08448">
    <property type="entry name" value="PAS_4"/>
    <property type="match status" value="1"/>
</dbReference>
<evidence type="ECO:0000313" key="6">
    <source>
        <dbReference type="EMBL" id="AIS32213.1"/>
    </source>
</evidence>
<dbReference type="PROSITE" id="PS50113">
    <property type="entry name" value="PAC"/>
    <property type="match status" value="1"/>
</dbReference>
<dbReference type="InterPro" id="IPR013656">
    <property type="entry name" value="PAS_4"/>
</dbReference>
<dbReference type="Gene3D" id="3.30.450.20">
    <property type="entry name" value="PAS domain"/>
    <property type="match status" value="1"/>
</dbReference>
<dbReference type="InterPro" id="IPR000014">
    <property type="entry name" value="PAS"/>
</dbReference>
<reference evidence="6" key="1">
    <citation type="submission" date="2013-12" db="EMBL/GenBank/DDBJ databases">
        <title>The complete genome sequence of Methanobacterium sp. BRM9.</title>
        <authorList>
            <consortium name="Pastoral Greenhouse Gas Research Consortium"/>
            <person name="Kelly W.J."/>
            <person name="Leahy S.C."/>
            <person name="Perry R."/>
            <person name="Li D."/>
            <person name="Altermann E."/>
            <person name="Lambie S.C."/>
            <person name="Attwood G.T."/>
        </authorList>
    </citation>
    <scope>NUCLEOTIDE SEQUENCE [LARGE SCALE GENOMIC DNA]</scope>
    <source>
        <strain evidence="6">BRM9</strain>
    </source>
</reference>
<dbReference type="SUPFAM" id="SSF55785">
    <property type="entry name" value="PYP-like sensor domain (PAS domain)"/>
    <property type="match status" value="1"/>
</dbReference>
<dbReference type="PROSITE" id="PS50110">
    <property type="entry name" value="RESPONSE_REGULATORY"/>
    <property type="match status" value="1"/>
</dbReference>
<evidence type="ECO:0000313" key="8">
    <source>
        <dbReference type="EMBL" id="CEL24552.1"/>
    </source>
</evidence>
<keyword evidence="11" id="KW-1185">Reference proteome</keyword>
<dbReference type="CDD" id="cd00130">
    <property type="entry name" value="PAS"/>
    <property type="match status" value="1"/>
</dbReference>
<dbReference type="EMBL" id="LN734822">
    <property type="protein sequence ID" value="CEL24552.1"/>
    <property type="molecule type" value="Genomic_DNA"/>
</dbReference>
<dbReference type="EMBL" id="LN515531">
    <property type="protein sequence ID" value="CEA14420.1"/>
    <property type="molecule type" value="Genomic_DNA"/>
</dbReference>
<protein>
    <submittedName>
        <fullName evidence="9">Methanogen output domain 1-containing protein</fullName>
    </submittedName>
    <submittedName>
        <fullName evidence="7 8">PAS/PAC sensor protein</fullName>
    </submittedName>
    <submittedName>
        <fullName evidence="6">Response regulator/PAS domain-containing protein</fullName>
    </submittedName>
</protein>
<dbReference type="InterPro" id="IPR041359">
    <property type="entry name" value="MetOD1"/>
</dbReference>
<dbReference type="SMART" id="SM00086">
    <property type="entry name" value="PAC"/>
    <property type="match status" value="1"/>
</dbReference>
<dbReference type="InterPro" id="IPR001610">
    <property type="entry name" value="PAC"/>
</dbReference>
<dbReference type="PATRIC" id="fig|2162.10.peg.957"/>
<dbReference type="AlphaFoldDB" id="A0A089ZI47"/>
<dbReference type="KEGG" id="mfi:DSM1535_2097"/>
<feature type="domain" description="PAC" evidence="5">
    <location>
        <begin position="210"/>
        <end position="262"/>
    </location>
</feature>
<evidence type="ECO:0000313" key="9">
    <source>
        <dbReference type="EMBL" id="MBF4475202.1"/>
    </source>
</evidence>
<feature type="domain" description="Response regulatory" evidence="3">
    <location>
        <begin position="5"/>
        <end position="120"/>
    </location>
</feature>
<feature type="domain" description="PAS" evidence="4">
    <location>
        <begin position="132"/>
        <end position="205"/>
    </location>
</feature>
<organism evidence="6 10">
    <name type="scientific">Methanobacterium formicicum</name>
    <dbReference type="NCBI Taxonomy" id="2162"/>
    <lineage>
        <taxon>Archaea</taxon>
        <taxon>Methanobacteriati</taxon>
        <taxon>Methanobacteriota</taxon>
        <taxon>Methanomada group</taxon>
        <taxon>Methanobacteria</taxon>
        <taxon>Methanobacteriales</taxon>
        <taxon>Methanobacteriaceae</taxon>
        <taxon>Methanobacterium</taxon>
    </lineage>
</organism>
<dbReference type="Proteomes" id="UP000606900">
    <property type="component" value="Unassembled WGS sequence"/>
</dbReference>
<dbReference type="Pfam" id="PF00072">
    <property type="entry name" value="Response_reg"/>
    <property type="match status" value="1"/>
</dbReference>
<dbReference type="SMART" id="SM00091">
    <property type="entry name" value="PAS"/>
    <property type="match status" value="1"/>
</dbReference>
<reference evidence="8" key="3">
    <citation type="submission" date="2014-09" db="EMBL/GenBank/DDBJ databases">
        <authorList>
            <person name="Bishop-Lilly K.A."/>
            <person name="Broomall S.M."/>
            <person name="Chain P.S."/>
            <person name="Chertkov O."/>
            <person name="Coyne S.R."/>
            <person name="Daligault H.E."/>
            <person name="Davenport K.W."/>
            <person name="Erkkila T."/>
            <person name="Frey K.G."/>
            <person name="Gibbons H.S."/>
            <person name="Gu W."/>
            <person name="Jaissle J."/>
            <person name="Johnson S.L."/>
            <person name="Koroleva G.I."/>
            <person name="Ladner J.T."/>
            <person name="Lo C.-C."/>
            <person name="Minogue T.D."/>
            <person name="Munk C."/>
            <person name="Palacios G.F."/>
            <person name="Redden C.L."/>
            <person name="Rosenzweig C.N."/>
            <person name="Scholz M.B."/>
            <person name="Teshima H."/>
            <person name="Xu Y."/>
        </authorList>
    </citation>
    <scope>NUCLEOTIDE SEQUENCE</scope>
    <source>
        <strain evidence="8">Mb9</strain>
    </source>
</reference>
<evidence type="ECO:0000313" key="11">
    <source>
        <dbReference type="Proteomes" id="UP000062768"/>
    </source>
</evidence>
<keyword evidence="1 2" id="KW-0597">Phosphoprotein</keyword>
<dbReference type="PANTHER" id="PTHR44591:SF3">
    <property type="entry name" value="RESPONSE REGULATORY DOMAIN-CONTAINING PROTEIN"/>
    <property type="match status" value="1"/>
</dbReference>